<evidence type="ECO:0000256" key="1">
    <source>
        <dbReference type="SAM" id="MobiDB-lite"/>
    </source>
</evidence>
<dbReference type="Proteomes" id="UP000823388">
    <property type="component" value="Chromosome 9K"/>
</dbReference>
<reference evidence="2" key="1">
    <citation type="submission" date="2020-05" db="EMBL/GenBank/DDBJ databases">
        <title>WGS assembly of Panicum virgatum.</title>
        <authorList>
            <person name="Lovell J.T."/>
            <person name="Jenkins J."/>
            <person name="Shu S."/>
            <person name="Juenger T.E."/>
            <person name="Schmutz J."/>
        </authorList>
    </citation>
    <scope>NUCLEOTIDE SEQUENCE</scope>
    <source>
        <strain evidence="2">AP13</strain>
    </source>
</reference>
<accession>A0A8T0NKA9</accession>
<comment type="caution">
    <text evidence="2">The sequence shown here is derived from an EMBL/GenBank/DDBJ whole genome shotgun (WGS) entry which is preliminary data.</text>
</comment>
<protein>
    <submittedName>
        <fullName evidence="2">Uncharacterized protein</fullName>
    </submittedName>
</protein>
<feature type="compositionally biased region" description="Pro residues" evidence="1">
    <location>
        <begin position="97"/>
        <end position="108"/>
    </location>
</feature>
<name>A0A8T0NKA9_PANVG</name>
<feature type="region of interest" description="Disordered" evidence="1">
    <location>
        <begin position="91"/>
        <end position="130"/>
    </location>
</feature>
<evidence type="ECO:0000313" key="2">
    <source>
        <dbReference type="EMBL" id="KAG2549025.1"/>
    </source>
</evidence>
<dbReference type="EMBL" id="CM029053">
    <property type="protein sequence ID" value="KAG2549025.1"/>
    <property type="molecule type" value="Genomic_DNA"/>
</dbReference>
<keyword evidence="3" id="KW-1185">Reference proteome</keyword>
<proteinExistence type="predicted"/>
<gene>
    <name evidence="2" type="ORF">PVAP13_9KG290113</name>
</gene>
<evidence type="ECO:0000313" key="3">
    <source>
        <dbReference type="Proteomes" id="UP000823388"/>
    </source>
</evidence>
<organism evidence="2 3">
    <name type="scientific">Panicum virgatum</name>
    <name type="common">Blackwell switchgrass</name>
    <dbReference type="NCBI Taxonomy" id="38727"/>
    <lineage>
        <taxon>Eukaryota</taxon>
        <taxon>Viridiplantae</taxon>
        <taxon>Streptophyta</taxon>
        <taxon>Embryophyta</taxon>
        <taxon>Tracheophyta</taxon>
        <taxon>Spermatophyta</taxon>
        <taxon>Magnoliopsida</taxon>
        <taxon>Liliopsida</taxon>
        <taxon>Poales</taxon>
        <taxon>Poaceae</taxon>
        <taxon>PACMAD clade</taxon>
        <taxon>Panicoideae</taxon>
        <taxon>Panicodae</taxon>
        <taxon>Paniceae</taxon>
        <taxon>Panicinae</taxon>
        <taxon>Panicum</taxon>
        <taxon>Panicum sect. Hiantes</taxon>
    </lineage>
</organism>
<dbReference type="AlphaFoldDB" id="A0A8T0NKA9"/>
<sequence length="148" mass="16761">MGKKTVRGAEHHSGDGGPHVIMDDYFEMLNHTWVWGTLPTPEFFLATDRWAPAIISSSFLLPPGAPPPALAPGRRRVPMCPAVPDALTRRRRCATANPPPPEATPPQHPRMLGDGDFPSRGSHLPRHRHRRRRARWWMPHKWTTEIPI</sequence>